<dbReference type="Proteomes" id="UP000185744">
    <property type="component" value="Unassembled WGS sequence"/>
</dbReference>
<dbReference type="InterPro" id="IPR003729">
    <property type="entry name" value="Bi_nuclease_dom"/>
</dbReference>
<dbReference type="PANTHER" id="PTHR15160:SF1">
    <property type="entry name" value="VON HIPPEL-LINDAU DISEASE TUMOR SUPPRESSOR"/>
    <property type="match status" value="1"/>
</dbReference>
<sequence>MTKVEAEVYEVGKTEKGSVILLQGKRTLNNKILPILCNPMQGRSIKKGLTQATSTRPQTHDLFLEILNEVGGALDEVVIDDIEDGIYYAKIHISVYDNENQKEITLDARPSDSIAIATRERAPIYVEEKLLKEKGVPPSSFEGESQKS</sequence>
<dbReference type="Pfam" id="PF02577">
    <property type="entry name" value="BFN_dom"/>
    <property type="match status" value="1"/>
</dbReference>
<accession>A0A1Q6DU57</accession>
<dbReference type="PROSITE" id="PS51658">
    <property type="entry name" value="BFN"/>
    <property type="match status" value="1"/>
</dbReference>
<evidence type="ECO:0000313" key="3">
    <source>
        <dbReference type="Proteomes" id="UP000185744"/>
    </source>
</evidence>
<comment type="caution">
    <text evidence="2">The sequence shown here is derived from an EMBL/GenBank/DDBJ whole genome shotgun (WGS) entry which is preliminary data.</text>
</comment>
<dbReference type="InterPro" id="IPR036104">
    <property type="entry name" value="BFN_sf"/>
</dbReference>
<proteinExistence type="predicted"/>
<name>A0A1Q6DU57_METT1</name>
<dbReference type="EMBL" id="MSDW01000001">
    <property type="protein sequence ID" value="OKY77909.1"/>
    <property type="molecule type" value="Genomic_DNA"/>
</dbReference>
<feature type="domain" description="BFN" evidence="1">
    <location>
        <begin position="3"/>
        <end position="138"/>
    </location>
</feature>
<keyword evidence="3" id="KW-1185">Reference proteome</keyword>
<dbReference type="GO" id="GO:0004518">
    <property type="term" value="F:nuclease activity"/>
    <property type="evidence" value="ECO:0007669"/>
    <property type="project" value="InterPro"/>
</dbReference>
<evidence type="ECO:0000313" key="2">
    <source>
        <dbReference type="EMBL" id="OKY77909.1"/>
    </source>
</evidence>
<organism evidence="2 3">
    <name type="scientific">Methanohalarchaeum thermophilum</name>
    <dbReference type="NCBI Taxonomy" id="1903181"/>
    <lineage>
        <taxon>Archaea</taxon>
        <taxon>Methanobacteriati</taxon>
        <taxon>Methanobacteriota</taxon>
        <taxon>Methanonatronarchaeia</taxon>
        <taxon>Methanonatronarchaeales</taxon>
        <taxon>Methanonatronarchaeaceae</taxon>
        <taxon>Candidatus Methanohalarchaeum</taxon>
    </lineage>
</organism>
<evidence type="ECO:0000259" key="1">
    <source>
        <dbReference type="PROSITE" id="PS51658"/>
    </source>
</evidence>
<dbReference type="Gene3D" id="3.10.690.10">
    <property type="entry name" value="Bifunctional nuclease domain"/>
    <property type="match status" value="1"/>
</dbReference>
<protein>
    <submittedName>
        <fullName evidence="2">Bifunctional nuclease with DNase and RNase activity</fullName>
    </submittedName>
</protein>
<dbReference type="PANTHER" id="PTHR15160">
    <property type="entry name" value="VON HIPPEL-LINDAU PROTEIN"/>
    <property type="match status" value="1"/>
</dbReference>
<dbReference type="InParanoid" id="A0A1Q6DU57"/>
<reference evidence="2" key="1">
    <citation type="submission" date="2016-12" db="EMBL/GenBank/DDBJ databases">
        <title>Discovery of methanogenic haloarchaea.</title>
        <authorList>
            <person name="Sorokin D.Y."/>
            <person name="Makarova K.S."/>
            <person name="Abbas B."/>
            <person name="Ferrer M."/>
            <person name="Golyshin P.N."/>
        </authorList>
    </citation>
    <scope>NUCLEOTIDE SEQUENCE [LARGE SCALE GENOMIC DNA]</scope>
    <source>
        <strain evidence="2">HMET1</strain>
    </source>
</reference>
<gene>
    <name evidence="2" type="ORF">BTN85_0386</name>
</gene>
<dbReference type="AlphaFoldDB" id="A0A1Q6DU57"/>
<dbReference type="SUPFAM" id="SSF103256">
    <property type="entry name" value="Hypothetical protein TM0160"/>
    <property type="match status" value="1"/>
</dbReference>